<gene>
    <name evidence="1" type="ORF">ZEAMMB73_Zm00001d044241</name>
</gene>
<dbReference type="SUPFAM" id="SSF50249">
    <property type="entry name" value="Nucleic acid-binding proteins"/>
    <property type="match status" value="1"/>
</dbReference>
<dbReference type="PANTHER" id="PTHR47165">
    <property type="entry name" value="OS03G0429900 PROTEIN"/>
    <property type="match status" value="1"/>
</dbReference>
<proteinExistence type="predicted"/>
<dbReference type="EMBL" id="CM007649">
    <property type="protein sequence ID" value="ONM40532.1"/>
    <property type="molecule type" value="Genomic_DNA"/>
</dbReference>
<sequence length="370" mass="40933">MFETDDGAGGQPDPEMASSLLDMLNENNSLVKAFRYAIERLEREGDQKITLRLLGCNTRHDVQYSLPSNAYMPLQYPLLFPYSEHGFHLGIRLSDQIDVDAYSTIEGNRLQFIANHKSDLRSETVQAISDTIDKGFLNADSIGGRVVVPVSFAGGRSNSSVNVVLWGGQASLFPGEQIYTDGQSSPQILMFVGTLVKKYAGSPCKWYINPDVPEASALMASVRKAHSPIKWNEVLSLNQPMPHVPEEQKITYIRDLHPFENKTIALGGNTVVLGATPARTKELTSTPRMRTRSSPAKTTAKRLFTDVDGGITISKGTADNVAATRLPLDHGSPSMLCTNHVRVLHFLTWMCFSPFMFKPKQLDMLVPKTF</sequence>
<dbReference type="PANTHER" id="PTHR47165:SF3">
    <property type="entry name" value="RETROTRANSPOSON-LIKE PROTEIN"/>
    <property type="match status" value="1"/>
</dbReference>
<dbReference type="Gene3D" id="2.40.50.140">
    <property type="entry name" value="Nucleic acid-binding proteins"/>
    <property type="match status" value="1"/>
</dbReference>
<dbReference type="ExpressionAtlas" id="A0A1D6NJV8">
    <property type="expression patterns" value="differential"/>
</dbReference>
<organism evidence="1">
    <name type="scientific">Zea mays</name>
    <name type="common">Maize</name>
    <dbReference type="NCBI Taxonomy" id="4577"/>
    <lineage>
        <taxon>Eukaryota</taxon>
        <taxon>Viridiplantae</taxon>
        <taxon>Streptophyta</taxon>
        <taxon>Embryophyta</taxon>
        <taxon>Tracheophyta</taxon>
        <taxon>Spermatophyta</taxon>
        <taxon>Magnoliopsida</taxon>
        <taxon>Liliopsida</taxon>
        <taxon>Poales</taxon>
        <taxon>Poaceae</taxon>
        <taxon>PACMAD clade</taxon>
        <taxon>Panicoideae</taxon>
        <taxon>Andropogonodae</taxon>
        <taxon>Andropogoneae</taxon>
        <taxon>Tripsacinae</taxon>
        <taxon>Zea</taxon>
    </lineage>
</organism>
<name>A0A1D6NJV8_MAIZE</name>
<protein>
    <submittedName>
        <fullName evidence="1">Uncharacterized protein</fullName>
    </submittedName>
</protein>
<accession>A0A1D6NJV8</accession>
<dbReference type="InterPro" id="IPR012340">
    <property type="entry name" value="NA-bd_OB-fold"/>
</dbReference>
<dbReference type="CDD" id="cd04481">
    <property type="entry name" value="RPA1_DBD_B_like"/>
    <property type="match status" value="1"/>
</dbReference>
<reference evidence="1" key="1">
    <citation type="submission" date="2015-12" db="EMBL/GenBank/DDBJ databases">
        <title>Update maize B73 reference genome by single molecule sequencing technologies.</title>
        <authorList>
            <consortium name="Maize Genome Sequencing Project"/>
            <person name="Ware D."/>
        </authorList>
    </citation>
    <scope>NUCLEOTIDE SEQUENCE [LARGE SCALE GENOMIC DNA]</scope>
    <source>
        <tissue evidence="1">Seedling</tissue>
    </source>
</reference>
<evidence type="ECO:0000313" key="1">
    <source>
        <dbReference type="EMBL" id="ONM40532.1"/>
    </source>
</evidence>
<dbReference type="SMR" id="A0A1D6NJV8"/>
<dbReference type="AlphaFoldDB" id="A0A1D6NJV8"/>
<dbReference type="InParanoid" id="A0A1D6NJV8"/>